<evidence type="ECO:0000313" key="1">
    <source>
        <dbReference type="Proteomes" id="UP000887565"/>
    </source>
</evidence>
<proteinExistence type="predicted"/>
<dbReference type="Proteomes" id="UP000887565">
    <property type="component" value="Unplaced"/>
</dbReference>
<name>A0A915K4P5_ROMCU</name>
<keyword evidence="1" id="KW-1185">Reference proteome</keyword>
<organism evidence="1 2">
    <name type="scientific">Romanomermis culicivorax</name>
    <name type="common">Nematode worm</name>
    <dbReference type="NCBI Taxonomy" id="13658"/>
    <lineage>
        <taxon>Eukaryota</taxon>
        <taxon>Metazoa</taxon>
        <taxon>Ecdysozoa</taxon>
        <taxon>Nematoda</taxon>
        <taxon>Enoplea</taxon>
        <taxon>Dorylaimia</taxon>
        <taxon>Mermithida</taxon>
        <taxon>Mermithoidea</taxon>
        <taxon>Mermithidae</taxon>
        <taxon>Romanomermis</taxon>
    </lineage>
</organism>
<protein>
    <submittedName>
        <fullName evidence="2">Uncharacterized protein</fullName>
    </submittedName>
</protein>
<dbReference type="AlphaFoldDB" id="A0A915K4P5"/>
<dbReference type="WBParaSite" id="nRc.2.0.1.t33303-RA">
    <property type="protein sequence ID" value="nRc.2.0.1.t33303-RA"/>
    <property type="gene ID" value="nRc.2.0.1.g33303"/>
</dbReference>
<evidence type="ECO:0000313" key="2">
    <source>
        <dbReference type="WBParaSite" id="nRc.2.0.1.t33303-RA"/>
    </source>
</evidence>
<accession>A0A915K4P5</accession>
<sequence>MIVSQLPGQGFVNLVAHVDKLTPFENHRQKSEKRLVCCHKDWYLDSKESRSPTNKALIYLQIDFVRFYQEMNLFDMMKICSDKDTALAFLFAKNLLLKEVNCEGCPYVMKLQNKSQMTDEKNQLKIVKNSLKKYNDDVERRVYIFHLAMAYMRKDFVKPVYGSD</sequence>
<reference evidence="2" key="1">
    <citation type="submission" date="2022-11" db="UniProtKB">
        <authorList>
            <consortium name="WormBaseParasite"/>
        </authorList>
    </citation>
    <scope>IDENTIFICATION</scope>
</reference>